<organism evidence="3 4">
    <name type="scientific">Candidatus Colwellbacteria bacterium RIFCSPLOWO2_01_FULL_48_10</name>
    <dbReference type="NCBI Taxonomy" id="1797690"/>
    <lineage>
        <taxon>Bacteria</taxon>
        <taxon>Candidatus Colwelliibacteriota</taxon>
    </lineage>
</organism>
<feature type="domain" description="Response regulatory" evidence="2">
    <location>
        <begin position="1"/>
        <end position="66"/>
    </location>
</feature>
<sequence length="75" mass="8283">MMPIKDGFAALQELKADPNLRDVNVIVLSNLSQDDDINKAKVLGADEFIVKSHATLGEVVEKVVSLLAKQKQHER</sequence>
<dbReference type="InterPro" id="IPR001789">
    <property type="entry name" value="Sig_transdc_resp-reg_receiver"/>
</dbReference>
<evidence type="ECO:0000259" key="2">
    <source>
        <dbReference type="PROSITE" id="PS50110"/>
    </source>
</evidence>
<protein>
    <recommendedName>
        <fullName evidence="2">Response regulatory domain-containing protein</fullName>
    </recommendedName>
</protein>
<dbReference type="GO" id="GO:0000160">
    <property type="term" value="P:phosphorelay signal transduction system"/>
    <property type="evidence" value="ECO:0007669"/>
    <property type="project" value="InterPro"/>
</dbReference>
<comment type="caution">
    <text evidence="3">The sequence shown here is derived from an EMBL/GenBank/DDBJ whole genome shotgun (WGS) entry which is preliminary data.</text>
</comment>
<comment type="caution">
    <text evidence="1">Lacks conserved residue(s) required for the propagation of feature annotation.</text>
</comment>
<reference evidence="3 4" key="1">
    <citation type="journal article" date="2016" name="Nat. Commun.">
        <title>Thousands of microbial genomes shed light on interconnected biogeochemical processes in an aquifer system.</title>
        <authorList>
            <person name="Anantharaman K."/>
            <person name="Brown C.T."/>
            <person name="Hug L.A."/>
            <person name="Sharon I."/>
            <person name="Castelle C.J."/>
            <person name="Probst A.J."/>
            <person name="Thomas B.C."/>
            <person name="Singh A."/>
            <person name="Wilkins M.J."/>
            <person name="Karaoz U."/>
            <person name="Brodie E.L."/>
            <person name="Williams K.H."/>
            <person name="Hubbard S.S."/>
            <person name="Banfield J.F."/>
        </authorList>
    </citation>
    <scope>NUCLEOTIDE SEQUENCE [LARGE SCALE GENOMIC DNA]</scope>
</reference>
<evidence type="ECO:0000313" key="3">
    <source>
        <dbReference type="EMBL" id="OGY60021.1"/>
    </source>
</evidence>
<evidence type="ECO:0000313" key="4">
    <source>
        <dbReference type="Proteomes" id="UP000178744"/>
    </source>
</evidence>
<dbReference type="SUPFAM" id="SSF52172">
    <property type="entry name" value="CheY-like"/>
    <property type="match status" value="1"/>
</dbReference>
<dbReference type="Proteomes" id="UP000178744">
    <property type="component" value="Unassembled WGS sequence"/>
</dbReference>
<accession>A0A1G1Z5V6</accession>
<name>A0A1G1Z5V6_9BACT</name>
<evidence type="ECO:0000256" key="1">
    <source>
        <dbReference type="PROSITE-ProRule" id="PRU00169"/>
    </source>
</evidence>
<dbReference type="STRING" id="1797690.A3B23_03010"/>
<gene>
    <name evidence="3" type="ORF">A3B23_03010</name>
</gene>
<proteinExistence type="predicted"/>
<dbReference type="AlphaFoldDB" id="A0A1G1Z5V6"/>
<dbReference type="InterPro" id="IPR011006">
    <property type="entry name" value="CheY-like_superfamily"/>
</dbReference>
<dbReference type="PROSITE" id="PS50110">
    <property type="entry name" value="RESPONSE_REGULATORY"/>
    <property type="match status" value="1"/>
</dbReference>
<dbReference type="Gene3D" id="3.40.50.2300">
    <property type="match status" value="1"/>
</dbReference>
<dbReference type="Pfam" id="PF00072">
    <property type="entry name" value="Response_reg"/>
    <property type="match status" value="1"/>
</dbReference>
<dbReference type="EMBL" id="MHIY01000011">
    <property type="protein sequence ID" value="OGY60021.1"/>
    <property type="molecule type" value="Genomic_DNA"/>
</dbReference>